<dbReference type="KEGG" id="mrk:FIT61_06485"/>
<protein>
    <submittedName>
        <fullName evidence="3">Tetratricopeptide repeat protein</fullName>
    </submittedName>
</protein>
<proteinExistence type="predicted"/>
<reference evidence="3 4" key="1">
    <citation type="journal article" date="2019" name="ISME J.">
        <title>Evolution in action: habitat transition from sediment to the pelagial leads to genome streamlining in Methylophilaceae.</title>
        <authorList>
            <person name="Salcher M."/>
            <person name="Schaefle D."/>
            <person name="Kaspar M."/>
            <person name="Neuenschwander S.M."/>
            <person name="Ghai R."/>
        </authorList>
    </citation>
    <scope>NUCLEOTIDE SEQUENCE [LARGE SCALE GENOMIC DNA]</scope>
    <source>
        <strain evidence="3 4">MMS-RI-1</strain>
    </source>
</reference>
<accession>A0AAE6FUD7</accession>
<feature type="signal peptide" evidence="2">
    <location>
        <begin position="1"/>
        <end position="23"/>
    </location>
</feature>
<evidence type="ECO:0000313" key="3">
    <source>
        <dbReference type="EMBL" id="QDD14066.1"/>
    </source>
</evidence>
<name>A0AAE6FUD7_9PROT</name>
<evidence type="ECO:0000256" key="1">
    <source>
        <dbReference type="PROSITE-ProRule" id="PRU00339"/>
    </source>
</evidence>
<dbReference type="EMBL" id="CP040986">
    <property type="protein sequence ID" value="QDD14066.1"/>
    <property type="molecule type" value="Genomic_DNA"/>
</dbReference>
<dbReference type="InterPro" id="IPR019734">
    <property type="entry name" value="TPR_rpt"/>
</dbReference>
<dbReference type="SUPFAM" id="SSF48452">
    <property type="entry name" value="TPR-like"/>
    <property type="match status" value="1"/>
</dbReference>
<evidence type="ECO:0000313" key="4">
    <source>
        <dbReference type="Proteomes" id="UP000312102"/>
    </source>
</evidence>
<keyword evidence="4" id="KW-1185">Reference proteome</keyword>
<dbReference type="InterPro" id="IPR011990">
    <property type="entry name" value="TPR-like_helical_dom_sf"/>
</dbReference>
<keyword evidence="2" id="KW-0732">Signal</keyword>
<dbReference type="Proteomes" id="UP000312102">
    <property type="component" value="Chromosome"/>
</dbReference>
<dbReference type="Gene3D" id="1.25.40.10">
    <property type="entry name" value="Tetratricopeptide repeat domain"/>
    <property type="match status" value="1"/>
</dbReference>
<organism evidence="3 4">
    <name type="scientific">Candidatus Methylopumilus rimovensis</name>
    <dbReference type="NCBI Taxonomy" id="2588535"/>
    <lineage>
        <taxon>Bacteria</taxon>
        <taxon>Pseudomonadati</taxon>
        <taxon>Pseudomonadota</taxon>
        <taxon>Betaproteobacteria</taxon>
        <taxon>Nitrosomonadales</taxon>
        <taxon>Methylophilaceae</taxon>
        <taxon>Candidatus Methylopumilus</taxon>
    </lineage>
</organism>
<gene>
    <name evidence="3" type="ORF">FIT61_06485</name>
</gene>
<dbReference type="RefSeq" id="WP_139873960.1">
    <property type="nucleotide sequence ID" value="NZ_CP040985.1"/>
</dbReference>
<dbReference type="PROSITE" id="PS50005">
    <property type="entry name" value="TPR"/>
    <property type="match status" value="1"/>
</dbReference>
<dbReference type="Pfam" id="PF14559">
    <property type="entry name" value="TPR_19"/>
    <property type="match status" value="1"/>
</dbReference>
<evidence type="ECO:0000256" key="2">
    <source>
        <dbReference type="SAM" id="SignalP"/>
    </source>
</evidence>
<feature type="chain" id="PRO_5042201825" evidence="2">
    <location>
        <begin position="24"/>
        <end position="218"/>
    </location>
</feature>
<dbReference type="AlphaFoldDB" id="A0AAE6FUD7"/>
<feature type="repeat" description="TPR" evidence="1">
    <location>
        <begin position="161"/>
        <end position="194"/>
    </location>
</feature>
<sequence length="218" mass="24415">MNLVKKIVISLFLYGIYMQASLAGVDEDVFQLKKTWEQLKYKTSLSEQEKGFELLLNQSEKVTAKYPGKAEPLVWQGIIEGTFAGVRNGIRGQLAALSLVKDAKQHFEQAIQIDSQGSNGAAYTSLGSLYYQVPPWPIAYGDNDKAKNMLLKGLEINPDGIDANYFYGEFLFKTGELNKATEFLKKGLLAEPREGREIADEGRKKEINDLLKKIADKK</sequence>
<keyword evidence="1" id="KW-0802">TPR repeat</keyword>